<feature type="region of interest" description="Disordered" evidence="1">
    <location>
        <begin position="132"/>
        <end position="264"/>
    </location>
</feature>
<feature type="region of interest" description="Disordered" evidence="1">
    <location>
        <begin position="994"/>
        <end position="1022"/>
    </location>
</feature>
<feature type="compositionally biased region" description="Polar residues" evidence="1">
    <location>
        <begin position="700"/>
        <end position="717"/>
    </location>
</feature>
<reference evidence="2 3" key="1">
    <citation type="submission" date="2018-08" db="EMBL/GenBank/DDBJ databases">
        <title>Aphanomyces genome sequencing and annotation.</title>
        <authorList>
            <person name="Minardi D."/>
            <person name="Oidtmann B."/>
            <person name="Van Der Giezen M."/>
            <person name="Studholme D.J."/>
        </authorList>
    </citation>
    <scope>NUCLEOTIDE SEQUENCE [LARGE SCALE GENOMIC DNA]</scope>
    <source>
        <strain evidence="2 3">197901</strain>
    </source>
</reference>
<feature type="region of interest" description="Disordered" evidence="1">
    <location>
        <begin position="352"/>
        <end position="371"/>
    </location>
</feature>
<feature type="region of interest" description="Disordered" evidence="1">
    <location>
        <begin position="1272"/>
        <end position="1295"/>
    </location>
</feature>
<feature type="region of interest" description="Disordered" evidence="1">
    <location>
        <begin position="426"/>
        <end position="512"/>
    </location>
</feature>
<name>A0A397F6K4_APHAT</name>
<feature type="compositionally biased region" description="Pro residues" evidence="1">
    <location>
        <begin position="1001"/>
        <end position="1015"/>
    </location>
</feature>
<dbReference type="VEuPathDB" id="FungiDB:H257_15115"/>
<evidence type="ECO:0000256" key="1">
    <source>
        <dbReference type="SAM" id="MobiDB-lite"/>
    </source>
</evidence>
<evidence type="ECO:0000313" key="3">
    <source>
        <dbReference type="Proteomes" id="UP000266196"/>
    </source>
</evidence>
<feature type="compositionally biased region" description="Basic and acidic residues" evidence="1">
    <location>
        <begin position="2282"/>
        <end position="2291"/>
    </location>
</feature>
<feature type="region of interest" description="Disordered" evidence="1">
    <location>
        <begin position="2267"/>
        <end position="2299"/>
    </location>
</feature>
<accession>A0A397F6K4</accession>
<evidence type="ECO:0000313" key="2">
    <source>
        <dbReference type="EMBL" id="RHZ17725.1"/>
    </source>
</evidence>
<feature type="compositionally biased region" description="Low complexity" evidence="1">
    <location>
        <begin position="225"/>
        <end position="238"/>
    </location>
</feature>
<gene>
    <name evidence="2" type="ORF">DYB31_007983</name>
</gene>
<dbReference type="Proteomes" id="UP000266196">
    <property type="component" value="Unassembled WGS sequence"/>
</dbReference>
<proteinExistence type="predicted"/>
<feature type="compositionally biased region" description="Basic and acidic residues" evidence="1">
    <location>
        <begin position="1135"/>
        <end position="1147"/>
    </location>
</feature>
<sequence length="2519" mass="270643">MQASACGALLPLVKYAATGSIDALLSVGILPLLVRLLLFQTDKHPSQITIYACLGIVKYSDTVCQQLAKASSPKKGSVTVTLCSLVLRPYSWVFVLGKQVASSAKGTKARKGGAKARPAEGVVYNLQLPSVASPPSKRVQAQMTPTYGTNESKVLSTNAFAASKPPGESNPRTTTTTRVRPSPSDPNLPSLESLQSSDMKSTAKRPSRPTRQTGSSPPKRPANPPKAAFPASPSTSPKQKQAVAASDRPLVGSPKSTQAHSVIVKQGDPAIEVAIKRPPGRSSSVGVSPRQMSVPLIVVDQAWGDPIEEDEKQTARTSPTRPVPPPPKVITPLAPSEHVGTSVFRFRRTVDTSSQAAPNGGGGSEGATAAVNPTFPVNGTPSIPPPIGVSCAADTPLHPRNIEPTVDSFEPTTPCITTAAVTGRTHATRDGIVDQATPRDAALSSATEKHPSKGPVEVMTSPGQEQQQDTNTLGVISDEPPRDHTDDTTAFLEPPLQSLTPHTSTPTGDPEEADLLVDRKADLATDGSGAAKGVDPCAFVEFLAPLDASPPHDNGKALSPRRYGPMTPANTFVGAFFPPISTLDLDVVAADLMLVETVIETARRPTDRRFVPMTPANTFVGLQNTDAKNGKVPGTTCPVEFALSDDTDHDVLVSLLAAQLVRKWLYDATLSLSQSKHDQQSRSPRCDDDDNALEFRPTVATDQELPTWSTTSTNHQEPPNADVQGMMAPSIEVSMLAGGQMVRGWTCDVQNRLVGDPIPLSVQWQDEEDNMDNANRRRVSESVEALPPPYVDEYDVAIARVASQLVQVWLYDTMDKLVSQATTAAPTLIVMAQLSPPDISPLCGLAMDDVCDTVSSSYSCQIHELERLEQATLGTPEFQHEAAQEAPTTAASDVQPTDTLQEGDEVCYEADFEGFVSTPEGVPVDMILPVVTVPGKEIEGLDTPSTKTIEDESLVVQVSVVASQLVRAWIHTAVVSCINRIVTPPAYSGEDLLTADSHVPNLPPPLDPLEPPSTPSSPSSLVDDSFSMVTEDLQDQHLAVDVSLVAAQLVQSWIYETLDHITTFSTRPHKHHQQHASEDGGRGEEVETTKEATAQGDDCDEWSVASAMLAQRLVQAWMYETLARVTQLFSTPPTDPHHDHFPPHVDSTDEERDPSNLRTADTTLLDDVVHHRHSVQVSLVASQLVQMWVYDTVDRLAQTQQVGAVDEYADGDFDDDVGAVDEYADDDFDDDVGAVDEYADTDFDDEDQDHNRLPAYQSNGGDVHGVEFAVCGNDGGDSPSSVEPDKELKPHQGGSMDEGINDVVCLVTSKLARQLVQLWIYSTMLDARLGSSWGIGLRGAVSKTGVIDSGTAASHDGDDEGGKPVSFEVSRVSHLLVHGWVYEILDKLSRAIPSRNPLVTLSHEKYNEEGLQDDTSVNSMSIRDAAESGGAAAPLTTANDEYEEGEADSQLSVAASVLAAQLVQAWIVETLQHVVQFTTRPHEHPMVPIRDRATAACHVITSPLDPLTAIDSISPSNANRRDDGEADVWNVQVSSVAPLVKAWVFQGMVNTVESLISSSSSVVFIDQGLLRHDVSGATILCPPILYFDQGTIRRPESSLSDPELDDQAPVGGSVEVSLLAAQLVRGWIYFTLDDVVRFSSRRHHHDAQAATSYYESSSPPPDTPNELASTMHAQPDDSVTAALDLEDDHEDERGVVMSFVAGQLVRLWLYETMDAIVRFSCHHHQVAPVSTPSAIHFVEAGCFIDAVTPPVVPPESGAFISTHRDHEDLDVSLEVVLVANLLVRAWTSDAVLNIIDRWQADHDAVPSCISSSAKEQSLHDLTTAPCPQEAETRPICLKGWTRDDNDESLEVVLLANLLVRAWTSEAILRAMYDSSFPIPVDVTTGSSTSLQSHDDHSYFPLDCSIIERNALQVPHTDCGTPPYHTSPFSVAAAASKAVVNSTDDGETPPPLEVVLWANLLVRAWTFEAMVLVLDAAPVSIPPGQGSYPPEGVTPVVPSVLIPFAAPSFTISPATTALRENSADDGMSFEVVLLASLLVRAWTCDAMGRVLDAIAEAPLDPRAADSTLNQIASSCTLHASSAVTTVEGATTDVSTVSPSPDPDCLLPTALPAVATAPIGSVLDDEMSLEVVLLANLLVRAWVSDAMGRVLDATDGDGLAEYTTPSTVLPIAESPTKQEVLRPRPFSSQSQHVNDSLDFPTALTPLQVGPLLESVVRQCPGGSDVEQSHQVVSLEIVLLANLLVRAWVSEAVVNVTLCDPQLYLLRPPTSTDQGLLPEASAGSDRPDSTEPSRQDNGTKPLVRTSLQCGTASAQSNDIQISTEKTLTDQHDDMVYVLLANLLVRAWISEATGLVLDRVPTHIPSLFTTTKFNVPTDKSSVDLAIASTCSRSSSSTSCPLPDEANDDKHIAAIFTKWNEGECTHESCRRLEGVYLKGAPSVEDWVTGYMAAPVTSALTNVGTFQWPQIATSPHEMDVAIALLAAQMTRWWIFEALCSVSNKKLQKLLLRGDSTQHHHQRWSS</sequence>
<feature type="compositionally biased region" description="Polar residues" evidence="1">
    <location>
        <begin position="461"/>
        <end position="474"/>
    </location>
</feature>
<feature type="region of interest" description="Disordered" evidence="1">
    <location>
        <begin position="1131"/>
        <end position="1155"/>
    </location>
</feature>
<protein>
    <submittedName>
        <fullName evidence="2">Uncharacterized protein</fullName>
    </submittedName>
</protein>
<comment type="caution">
    <text evidence="2">The sequence shown here is derived from an EMBL/GenBank/DDBJ whole genome shotgun (WGS) entry which is preliminary data.</text>
</comment>
<dbReference type="EMBL" id="QUTE01009642">
    <property type="protein sequence ID" value="RHZ17725.1"/>
    <property type="molecule type" value="Genomic_DNA"/>
</dbReference>
<feature type="compositionally biased region" description="Low complexity" evidence="1">
    <location>
        <begin position="169"/>
        <end position="182"/>
    </location>
</feature>
<feature type="region of interest" description="Disordered" evidence="1">
    <location>
        <begin position="309"/>
        <end position="334"/>
    </location>
</feature>
<feature type="compositionally biased region" description="Polar residues" evidence="1">
    <location>
        <begin position="497"/>
        <end position="507"/>
    </location>
</feature>
<feature type="compositionally biased region" description="Basic and acidic residues" evidence="1">
    <location>
        <begin position="1075"/>
        <end position="1090"/>
    </location>
</feature>
<feature type="region of interest" description="Disordered" evidence="1">
    <location>
        <begin position="1649"/>
        <end position="1670"/>
    </location>
</feature>
<feature type="compositionally biased region" description="Polar residues" evidence="1">
    <location>
        <begin position="139"/>
        <end position="160"/>
    </location>
</feature>
<feature type="region of interest" description="Disordered" evidence="1">
    <location>
        <begin position="697"/>
        <end position="720"/>
    </location>
</feature>
<organism evidence="2 3">
    <name type="scientific">Aphanomyces astaci</name>
    <name type="common">Crayfish plague agent</name>
    <dbReference type="NCBI Taxonomy" id="112090"/>
    <lineage>
        <taxon>Eukaryota</taxon>
        <taxon>Sar</taxon>
        <taxon>Stramenopiles</taxon>
        <taxon>Oomycota</taxon>
        <taxon>Saprolegniomycetes</taxon>
        <taxon>Saprolegniales</taxon>
        <taxon>Verrucalvaceae</taxon>
        <taxon>Aphanomyces</taxon>
    </lineage>
</organism>
<feature type="compositionally biased region" description="Polar residues" evidence="1">
    <location>
        <begin position="185"/>
        <end position="200"/>
    </location>
</feature>
<feature type="region of interest" description="Disordered" evidence="1">
    <location>
        <begin position="1066"/>
        <end position="1095"/>
    </location>
</feature>